<dbReference type="PROSITE" id="PS50113">
    <property type="entry name" value="PAC"/>
    <property type="match status" value="1"/>
</dbReference>
<gene>
    <name evidence="21" type="primary">rcsC_33</name>
    <name evidence="21" type="ORF">SIID45300_01287</name>
</gene>
<dbReference type="Gene3D" id="1.20.120.160">
    <property type="entry name" value="HPT domain"/>
    <property type="match status" value="1"/>
</dbReference>
<feature type="modified residue" description="4-aspartylphosphate" evidence="15">
    <location>
        <position position="711"/>
    </location>
</feature>
<dbReference type="SMART" id="SM00086">
    <property type="entry name" value="PAC"/>
    <property type="match status" value="1"/>
</dbReference>
<evidence type="ECO:0000259" key="18">
    <source>
        <dbReference type="PROSITE" id="PS50110"/>
    </source>
</evidence>
<evidence type="ECO:0000259" key="19">
    <source>
        <dbReference type="PROSITE" id="PS50113"/>
    </source>
</evidence>
<dbReference type="PROSITE" id="PS50110">
    <property type="entry name" value="RESPONSE_REGULATORY"/>
    <property type="match status" value="1"/>
</dbReference>
<comment type="catalytic activity">
    <reaction evidence="1">
        <text>ATP + protein L-histidine = ADP + protein N-phospho-L-histidine.</text>
        <dbReference type="EC" id="2.7.13.3"/>
    </reaction>
</comment>
<dbReference type="CDD" id="cd00082">
    <property type="entry name" value="HisKA"/>
    <property type="match status" value="1"/>
</dbReference>
<dbReference type="SMART" id="SM00388">
    <property type="entry name" value="HisKA"/>
    <property type="match status" value="1"/>
</dbReference>
<comment type="subcellular location">
    <subcellularLocation>
        <location evidence="2">Cell inner membrane</location>
        <topology evidence="2">Multi-pass membrane protein</topology>
    </subcellularLocation>
</comment>
<dbReference type="Proteomes" id="UP001628193">
    <property type="component" value="Unassembled WGS sequence"/>
</dbReference>
<keyword evidence="11 16" id="KW-1133">Transmembrane helix</keyword>
<dbReference type="InterPro" id="IPR003594">
    <property type="entry name" value="HATPase_dom"/>
</dbReference>
<evidence type="ECO:0000313" key="22">
    <source>
        <dbReference type="Proteomes" id="UP001628193"/>
    </source>
</evidence>
<dbReference type="Pfam" id="PF08447">
    <property type="entry name" value="PAS_3"/>
    <property type="match status" value="1"/>
</dbReference>
<dbReference type="InterPro" id="IPR013655">
    <property type="entry name" value="PAS_fold_3"/>
</dbReference>
<name>A0ABQ0C7V7_9PROT</name>
<evidence type="ECO:0000256" key="1">
    <source>
        <dbReference type="ARBA" id="ARBA00000085"/>
    </source>
</evidence>
<evidence type="ECO:0000256" key="6">
    <source>
        <dbReference type="ARBA" id="ARBA00022553"/>
    </source>
</evidence>
<dbReference type="Pfam" id="PF13188">
    <property type="entry name" value="PAS_8"/>
    <property type="match status" value="1"/>
</dbReference>
<keyword evidence="8 16" id="KW-0812">Transmembrane</keyword>
<keyword evidence="4" id="KW-1003">Cell membrane</keyword>
<dbReference type="SMART" id="SM00091">
    <property type="entry name" value="PAS"/>
    <property type="match status" value="1"/>
</dbReference>
<accession>A0ABQ0C7V7</accession>
<dbReference type="GO" id="GO:0004673">
    <property type="term" value="F:protein histidine kinase activity"/>
    <property type="evidence" value="ECO:0007669"/>
    <property type="project" value="UniProtKB-EC"/>
</dbReference>
<dbReference type="Gene3D" id="1.10.287.130">
    <property type="match status" value="1"/>
</dbReference>
<keyword evidence="10" id="KW-0547">Nucleotide-binding</keyword>
<keyword evidence="13 16" id="KW-0472">Membrane</keyword>
<evidence type="ECO:0000256" key="2">
    <source>
        <dbReference type="ARBA" id="ARBA00004429"/>
    </source>
</evidence>
<dbReference type="InterPro" id="IPR008207">
    <property type="entry name" value="Sig_transdc_His_kin_Hpt_dom"/>
</dbReference>
<dbReference type="Pfam" id="PF02518">
    <property type="entry name" value="HATPase_c"/>
    <property type="match status" value="1"/>
</dbReference>
<dbReference type="InterPro" id="IPR035965">
    <property type="entry name" value="PAS-like_dom_sf"/>
</dbReference>
<dbReference type="Pfam" id="PF01627">
    <property type="entry name" value="Hpt"/>
    <property type="match status" value="1"/>
</dbReference>
<evidence type="ECO:0000256" key="7">
    <source>
        <dbReference type="ARBA" id="ARBA00022679"/>
    </source>
</evidence>
<dbReference type="SUPFAM" id="SSF55874">
    <property type="entry name" value="ATPase domain of HSP90 chaperone/DNA topoisomerase II/histidine kinase"/>
    <property type="match status" value="1"/>
</dbReference>
<feature type="transmembrane region" description="Helical" evidence="16">
    <location>
        <begin position="43"/>
        <end position="62"/>
    </location>
</feature>
<evidence type="ECO:0000256" key="9">
    <source>
        <dbReference type="ARBA" id="ARBA00022777"/>
    </source>
</evidence>
<dbReference type="Gene3D" id="2.10.70.100">
    <property type="match status" value="1"/>
</dbReference>
<evidence type="ECO:0000313" key="21">
    <source>
        <dbReference type="EMBL" id="GAB0056969.1"/>
    </source>
</evidence>
<evidence type="ECO:0000259" key="20">
    <source>
        <dbReference type="PROSITE" id="PS50894"/>
    </source>
</evidence>
<dbReference type="SMART" id="SM00387">
    <property type="entry name" value="HATPase_c"/>
    <property type="match status" value="1"/>
</dbReference>
<feature type="domain" description="Response regulatory" evidence="18">
    <location>
        <begin position="662"/>
        <end position="778"/>
    </location>
</feature>
<sequence>MIESRLVARASVMPVVTVILAAVIGVLFWVGWEENLGRRAWGWIGFCASLLLVGGLAVRNLWEKAVRLQRADERWQTEWLAVRERSRVHEILFEHLFDHAATGLALLDPDGRFLRINPRLCAILGESEAAWTGRRFWECVDSGGVPPDWSALSNGVDGVLDTRCRRADGVSVSIRWSLFWPRDANAPIRQAVLFAEENDGHGTPEQMFKEASVQMLEFLKLAGIGIWQWDIAAGRHEWSEAIYHIYGRDPTLPPAVYPEVAGYFTPESWRGLSAQVEVCLQSGQEYEYEAEVIRPDGERRWIVARGMARRDGNGVVTSLFGTVQDITMRKQAEWSLRESQKEALEKQRRGRLAALNLMEDAIRQHARAEAVNVRLQESEHHLERVVDMRTRQLAQAKDDAEAANRAKSAFLANMSHEIRTPMHAILGLTHLLRRDGVASRQAEHLDRIEVAAQHLLALLNDILDLSKIEAGSIRLEERSFALPSLLDHIVSLISPLARAKGLRVEVEAVPEVMWLRGDSTRLSQAILNYASNAVKFTEKGSVGLGVRVLETNDAGMRLRFEVRDTGIGIAPEQVSRLFQAFEQADPSTTRRHGGTGLGLAITRHLAVLMGGETGVESVPGEGSLFWFTAVLRQGCADVDDDVFATEAGELEAHLPAVISARPLLLVEDNPVNLDVTREMLQGLGYRVDTAENGHGAVEKVLANRYALVLMDMQMPLMDGVEATRRIRQGFAPSDLPILAMSANVFTEDREACLEAGMNDFIAKPVVPSLLNAKLRRWLQMVPPDGVDRTAAATTATAAADDAPQKSRLLFELSLLSGVDLEQGLSVVNRDGGKFLAHVHRFLADHRLDMDRVGEALAGGQREQASRIAHRLRGIAATLGLVEIAESSRSLEQALRHGVADADCKILTERCRLAILDLERQTERLDPDGWSAFQDPVSEVPDASSAVDCVNQLVGLLREDNTRSGRFARQHERELRRLLGERWSLFMEQIDRFDFEAALVTFNRAM</sequence>
<dbReference type="PROSITE" id="PS50894">
    <property type="entry name" value="HPT"/>
    <property type="match status" value="1"/>
</dbReference>
<keyword evidence="7 21" id="KW-0808">Transferase</keyword>
<dbReference type="InterPro" id="IPR036641">
    <property type="entry name" value="HPT_dom_sf"/>
</dbReference>
<feature type="transmembrane region" description="Helical" evidence="16">
    <location>
        <begin position="12"/>
        <end position="31"/>
    </location>
</feature>
<dbReference type="InterPro" id="IPR036097">
    <property type="entry name" value="HisK_dim/P_sf"/>
</dbReference>
<dbReference type="SMART" id="SM00448">
    <property type="entry name" value="REC"/>
    <property type="match status" value="1"/>
</dbReference>
<dbReference type="Gene3D" id="3.30.450.20">
    <property type="entry name" value="PAS domain"/>
    <property type="match status" value="2"/>
</dbReference>
<dbReference type="Gene3D" id="3.30.565.10">
    <property type="entry name" value="Histidine kinase-like ATPase, C-terminal domain"/>
    <property type="match status" value="1"/>
</dbReference>
<dbReference type="InterPro" id="IPR000700">
    <property type="entry name" value="PAS-assoc_C"/>
</dbReference>
<dbReference type="SUPFAM" id="SSF55785">
    <property type="entry name" value="PYP-like sensor domain (PAS domain)"/>
    <property type="match status" value="2"/>
</dbReference>
<dbReference type="InterPro" id="IPR000014">
    <property type="entry name" value="PAS"/>
</dbReference>
<dbReference type="Pfam" id="PF00072">
    <property type="entry name" value="Response_reg"/>
    <property type="match status" value="1"/>
</dbReference>
<keyword evidence="12" id="KW-0902">Two-component regulatory system</keyword>
<dbReference type="PANTHER" id="PTHR43047:SF78">
    <property type="entry name" value="SENSORY_REGULATORY PROTEIN RPFC"/>
    <property type="match status" value="1"/>
</dbReference>
<dbReference type="CDD" id="cd16922">
    <property type="entry name" value="HATPase_EvgS-ArcB-TorS-like"/>
    <property type="match status" value="1"/>
</dbReference>
<dbReference type="CDD" id="cd17546">
    <property type="entry name" value="REC_hyHK_CKI1_RcsC-like"/>
    <property type="match status" value="1"/>
</dbReference>
<dbReference type="SUPFAM" id="SSF47384">
    <property type="entry name" value="Homodimeric domain of signal transducing histidine kinase"/>
    <property type="match status" value="1"/>
</dbReference>
<evidence type="ECO:0000256" key="3">
    <source>
        <dbReference type="ARBA" id="ARBA00012438"/>
    </source>
</evidence>
<dbReference type="InterPro" id="IPR003661">
    <property type="entry name" value="HisK_dim/P_dom"/>
</dbReference>
<evidence type="ECO:0000256" key="10">
    <source>
        <dbReference type="ARBA" id="ARBA00022840"/>
    </source>
</evidence>
<feature type="domain" description="Histidine kinase" evidence="17">
    <location>
        <begin position="413"/>
        <end position="633"/>
    </location>
</feature>
<evidence type="ECO:0000256" key="11">
    <source>
        <dbReference type="ARBA" id="ARBA00022989"/>
    </source>
</evidence>
<dbReference type="InterPro" id="IPR004358">
    <property type="entry name" value="Sig_transdc_His_kin-like_C"/>
</dbReference>
<dbReference type="CDD" id="cd00130">
    <property type="entry name" value="PAS"/>
    <property type="match status" value="2"/>
</dbReference>
<dbReference type="InterPro" id="IPR036890">
    <property type="entry name" value="HATPase_C_sf"/>
</dbReference>
<reference evidence="21 22" key="1">
    <citation type="submission" date="2024-05" db="EMBL/GenBank/DDBJ databases">
        <authorList>
            <consortium name="Candidatus Magnetaquicoccaceae bacterium FCR-1 genome sequencing consortium"/>
            <person name="Shimoshige H."/>
            <person name="Shimamura S."/>
            <person name="Taoka A."/>
            <person name="Kobayashi H."/>
            <person name="Maekawa T."/>
        </authorList>
    </citation>
    <scope>NUCLEOTIDE SEQUENCE [LARGE SCALE GENOMIC DNA]</scope>
    <source>
        <strain evidence="21 22">FCR-1</strain>
    </source>
</reference>
<evidence type="ECO:0000256" key="5">
    <source>
        <dbReference type="ARBA" id="ARBA00022519"/>
    </source>
</evidence>
<dbReference type="Gene3D" id="3.40.50.2300">
    <property type="match status" value="1"/>
</dbReference>
<organism evidence="21 22">
    <name type="scientific">Candidatus Magnetaquiglobus chichijimensis</name>
    <dbReference type="NCBI Taxonomy" id="3141448"/>
    <lineage>
        <taxon>Bacteria</taxon>
        <taxon>Pseudomonadati</taxon>
        <taxon>Pseudomonadota</taxon>
        <taxon>Magnetococcia</taxon>
        <taxon>Magnetococcales</taxon>
        <taxon>Candidatus Magnetaquicoccaceae</taxon>
        <taxon>Candidatus Magnetaquiglobus</taxon>
    </lineage>
</organism>
<feature type="domain" description="HPt" evidence="20">
    <location>
        <begin position="830"/>
        <end position="932"/>
    </location>
</feature>
<dbReference type="PRINTS" id="PR00344">
    <property type="entry name" value="BCTRLSENSOR"/>
</dbReference>
<keyword evidence="22" id="KW-1185">Reference proteome</keyword>
<feature type="modified residue" description="Phosphohistidine" evidence="14">
    <location>
        <position position="869"/>
    </location>
</feature>
<comment type="caution">
    <text evidence="21">The sequence shown here is derived from an EMBL/GenBank/DDBJ whole genome shotgun (WGS) entry which is preliminary data.</text>
</comment>
<evidence type="ECO:0000256" key="15">
    <source>
        <dbReference type="PROSITE-ProRule" id="PRU00169"/>
    </source>
</evidence>
<dbReference type="InterPro" id="IPR001610">
    <property type="entry name" value="PAC"/>
</dbReference>
<evidence type="ECO:0000256" key="4">
    <source>
        <dbReference type="ARBA" id="ARBA00022475"/>
    </source>
</evidence>
<protein>
    <recommendedName>
        <fullName evidence="3">histidine kinase</fullName>
        <ecNumber evidence="3">2.7.13.3</ecNumber>
    </recommendedName>
</protein>
<dbReference type="EMBL" id="BAAFGK010000004">
    <property type="protein sequence ID" value="GAB0056969.1"/>
    <property type="molecule type" value="Genomic_DNA"/>
</dbReference>
<evidence type="ECO:0000256" key="16">
    <source>
        <dbReference type="SAM" id="Phobius"/>
    </source>
</evidence>
<dbReference type="Pfam" id="PF00512">
    <property type="entry name" value="HisKA"/>
    <property type="match status" value="1"/>
</dbReference>
<evidence type="ECO:0000259" key="17">
    <source>
        <dbReference type="PROSITE" id="PS50109"/>
    </source>
</evidence>
<dbReference type="EC" id="2.7.13.3" evidence="3"/>
<keyword evidence="6 15" id="KW-0597">Phosphoprotein</keyword>
<reference evidence="21 22" key="2">
    <citation type="submission" date="2024-09" db="EMBL/GenBank/DDBJ databases">
        <title>Draft genome sequence of Candidatus Magnetaquicoccaceae bacterium FCR-1.</title>
        <authorList>
            <person name="Shimoshige H."/>
            <person name="Shimamura S."/>
            <person name="Taoka A."/>
            <person name="Kobayashi H."/>
            <person name="Maekawa T."/>
        </authorList>
    </citation>
    <scope>NUCLEOTIDE SEQUENCE [LARGE SCALE GENOMIC DNA]</scope>
    <source>
        <strain evidence="21 22">FCR-1</strain>
    </source>
</reference>
<evidence type="ECO:0000256" key="14">
    <source>
        <dbReference type="PROSITE-ProRule" id="PRU00110"/>
    </source>
</evidence>
<keyword evidence="5" id="KW-0997">Cell inner membrane</keyword>
<evidence type="ECO:0000256" key="13">
    <source>
        <dbReference type="ARBA" id="ARBA00023136"/>
    </source>
</evidence>
<dbReference type="PROSITE" id="PS50109">
    <property type="entry name" value="HIS_KIN"/>
    <property type="match status" value="1"/>
</dbReference>
<dbReference type="SUPFAM" id="SSF52172">
    <property type="entry name" value="CheY-like"/>
    <property type="match status" value="1"/>
</dbReference>
<dbReference type="InterPro" id="IPR001789">
    <property type="entry name" value="Sig_transdc_resp-reg_receiver"/>
</dbReference>
<dbReference type="InterPro" id="IPR011006">
    <property type="entry name" value="CheY-like_superfamily"/>
</dbReference>
<proteinExistence type="predicted"/>
<dbReference type="NCBIfam" id="TIGR00229">
    <property type="entry name" value="sensory_box"/>
    <property type="match status" value="1"/>
</dbReference>
<dbReference type="PANTHER" id="PTHR43047">
    <property type="entry name" value="TWO-COMPONENT HISTIDINE PROTEIN KINASE"/>
    <property type="match status" value="1"/>
</dbReference>
<dbReference type="InterPro" id="IPR005467">
    <property type="entry name" value="His_kinase_dom"/>
</dbReference>
<keyword evidence="9 21" id="KW-0418">Kinase</keyword>
<dbReference type="SUPFAM" id="SSF47226">
    <property type="entry name" value="Histidine-containing phosphotransfer domain, HPT domain"/>
    <property type="match status" value="1"/>
</dbReference>
<evidence type="ECO:0000256" key="8">
    <source>
        <dbReference type="ARBA" id="ARBA00022692"/>
    </source>
</evidence>
<feature type="domain" description="PAC" evidence="19">
    <location>
        <begin position="286"/>
        <end position="338"/>
    </location>
</feature>
<keyword evidence="10" id="KW-0067">ATP-binding</keyword>
<evidence type="ECO:0000256" key="12">
    <source>
        <dbReference type="ARBA" id="ARBA00023012"/>
    </source>
</evidence>